<dbReference type="Proteomes" id="UP000198553">
    <property type="component" value="Unassembled WGS sequence"/>
</dbReference>
<reference evidence="2" key="1">
    <citation type="submission" date="2016-10" db="EMBL/GenBank/DDBJ databases">
        <authorList>
            <person name="Varghese N."/>
            <person name="Submissions S."/>
        </authorList>
    </citation>
    <scope>NUCLEOTIDE SEQUENCE [LARGE SCALE GENOMIC DNA]</scope>
    <source>
        <strain evidence="2">B48,IBRC-M 10115,DSM 25386,CECT 8001</strain>
    </source>
</reference>
<keyword evidence="2" id="KW-1185">Reference proteome</keyword>
<sequence>MLLRKYMSLVGIGSAQIDLILEKETYYPGETVKGDFQIKGGTIEQQLKRIECDLIRKDEILGKEEVIHTATILTSSKIQAEAVNQIPFAFTLPEEMDVSTETQLYRFTTRLFFTQGVASADQDAIKIVKPADGEVAEA</sequence>
<evidence type="ECO:0000313" key="1">
    <source>
        <dbReference type="EMBL" id="SEM55067.1"/>
    </source>
</evidence>
<dbReference type="PANTHER" id="PTHR40053">
    <property type="entry name" value="SPORULATION-CONTROL PROTEIN SPO0M"/>
    <property type="match status" value="1"/>
</dbReference>
<name>A0A1H7ZC35_9BACI</name>
<dbReference type="InterPro" id="IPR009776">
    <property type="entry name" value="Spore_0_M"/>
</dbReference>
<gene>
    <name evidence="1" type="ORF">SAMN05192533_103326</name>
</gene>
<accession>A0A1H7ZC35</accession>
<dbReference type="STRING" id="930146.SAMN05192533_103326"/>
<dbReference type="OrthoDB" id="2988706at2"/>
<dbReference type="EMBL" id="FOBW01000003">
    <property type="protein sequence ID" value="SEM55067.1"/>
    <property type="molecule type" value="Genomic_DNA"/>
</dbReference>
<proteinExistence type="predicted"/>
<organism evidence="1 2">
    <name type="scientific">Mesobacillus persicus</name>
    <dbReference type="NCBI Taxonomy" id="930146"/>
    <lineage>
        <taxon>Bacteria</taxon>
        <taxon>Bacillati</taxon>
        <taxon>Bacillota</taxon>
        <taxon>Bacilli</taxon>
        <taxon>Bacillales</taxon>
        <taxon>Bacillaceae</taxon>
        <taxon>Mesobacillus</taxon>
    </lineage>
</organism>
<dbReference type="PANTHER" id="PTHR40053:SF1">
    <property type="entry name" value="SPORULATION-CONTROL PROTEIN SPO0M"/>
    <property type="match status" value="1"/>
</dbReference>
<protein>
    <submittedName>
        <fullName evidence="1">Sporulation-control protein</fullName>
    </submittedName>
</protein>
<dbReference type="RefSeq" id="WP_090742633.1">
    <property type="nucleotide sequence ID" value="NZ_FOBW01000003.1"/>
</dbReference>
<dbReference type="AlphaFoldDB" id="A0A1H7ZC35"/>
<evidence type="ECO:0000313" key="2">
    <source>
        <dbReference type="Proteomes" id="UP000198553"/>
    </source>
</evidence>
<dbReference type="Pfam" id="PF07070">
    <property type="entry name" value="Spo0M"/>
    <property type="match status" value="1"/>
</dbReference>